<protein>
    <submittedName>
        <fullName evidence="1">Uncharacterized protein</fullName>
    </submittedName>
</protein>
<proteinExistence type="predicted"/>
<name>A0A6J5KKV8_9CAUD</name>
<dbReference type="EMBL" id="LR796141">
    <property type="protein sequence ID" value="CAB4121010.1"/>
    <property type="molecule type" value="Genomic_DNA"/>
</dbReference>
<sequence>MIQFYINSRPVPRAIARARLMDARPDLHFLTFDSLLNSAKKGADYAIKFIAAYGVSVANI</sequence>
<accession>A0A6J5KKV8</accession>
<reference evidence="1" key="1">
    <citation type="submission" date="2020-04" db="EMBL/GenBank/DDBJ databases">
        <authorList>
            <person name="Chiriac C."/>
            <person name="Salcher M."/>
            <person name="Ghai R."/>
            <person name="Kavagutti S V."/>
        </authorList>
    </citation>
    <scope>NUCLEOTIDE SEQUENCE</scope>
</reference>
<organism evidence="1">
    <name type="scientific">uncultured Caudovirales phage</name>
    <dbReference type="NCBI Taxonomy" id="2100421"/>
    <lineage>
        <taxon>Viruses</taxon>
        <taxon>Duplodnaviria</taxon>
        <taxon>Heunggongvirae</taxon>
        <taxon>Uroviricota</taxon>
        <taxon>Caudoviricetes</taxon>
        <taxon>Peduoviridae</taxon>
        <taxon>Maltschvirus</taxon>
        <taxon>Maltschvirus maltsch</taxon>
    </lineage>
</organism>
<gene>
    <name evidence="1" type="ORF">UFOVP7_8</name>
</gene>
<evidence type="ECO:0000313" key="1">
    <source>
        <dbReference type="EMBL" id="CAB4121010.1"/>
    </source>
</evidence>